<dbReference type="InterPro" id="IPR015797">
    <property type="entry name" value="NUDIX_hydrolase-like_dom_sf"/>
</dbReference>
<reference evidence="3" key="2">
    <citation type="submission" date="2020-09" db="EMBL/GenBank/DDBJ databases">
        <authorList>
            <person name="Sun Q."/>
            <person name="Ohkuma M."/>
        </authorList>
    </citation>
    <scope>NUCLEOTIDE SEQUENCE</scope>
    <source>
        <strain evidence="3">JCM 16108</strain>
    </source>
</reference>
<dbReference type="SUPFAM" id="SSF55811">
    <property type="entry name" value="Nudix"/>
    <property type="match status" value="1"/>
</dbReference>
<name>A0A830FK59_9EURY</name>
<evidence type="ECO:0000259" key="2">
    <source>
        <dbReference type="PROSITE" id="PS51462"/>
    </source>
</evidence>
<dbReference type="InterPro" id="IPR000086">
    <property type="entry name" value="NUDIX_hydrolase_dom"/>
</dbReference>
<proteinExistence type="predicted"/>
<reference evidence="3" key="1">
    <citation type="journal article" date="2014" name="Int. J. Syst. Evol. Microbiol.">
        <title>Complete genome sequence of Corynebacterium casei LMG S-19264T (=DSM 44701T), isolated from a smear-ripened cheese.</title>
        <authorList>
            <consortium name="US DOE Joint Genome Institute (JGI-PGF)"/>
            <person name="Walter F."/>
            <person name="Albersmeier A."/>
            <person name="Kalinowski J."/>
            <person name="Ruckert C."/>
        </authorList>
    </citation>
    <scope>NUCLEOTIDE SEQUENCE</scope>
    <source>
        <strain evidence="3">JCM 16108</strain>
    </source>
</reference>
<evidence type="ECO:0000313" key="4">
    <source>
        <dbReference type="Proteomes" id="UP000614609"/>
    </source>
</evidence>
<dbReference type="InterPro" id="IPR020084">
    <property type="entry name" value="NUDIX_hydrolase_CS"/>
</dbReference>
<accession>A0A830FK59</accession>
<sequence>MGMSDTDVTYVEKACAYVTRGGSELLTFEGPGHDGRQIPKGTVETGEEPRAALYREVIEESGVATFHGVRHLATDVWVRRDDKRYVRHFYHVPVHEPRDAWTHVVTGEGAEVGAEFDFSWVDLSTVPDTAFALDLDDYVHALAAVTGGKRGGPAAAAVADDSLSSS</sequence>
<dbReference type="PROSITE" id="PS00893">
    <property type="entry name" value="NUDIX_BOX"/>
    <property type="match status" value="1"/>
</dbReference>
<dbReference type="Pfam" id="PF00293">
    <property type="entry name" value="NUDIX"/>
    <property type="match status" value="1"/>
</dbReference>
<keyword evidence="1" id="KW-0378">Hydrolase</keyword>
<evidence type="ECO:0000313" key="3">
    <source>
        <dbReference type="EMBL" id="GGM55232.1"/>
    </source>
</evidence>
<dbReference type="AlphaFoldDB" id="A0A830FK59"/>
<dbReference type="Gene3D" id="3.90.79.10">
    <property type="entry name" value="Nucleoside Triphosphate Pyrophosphohydrolase"/>
    <property type="match status" value="1"/>
</dbReference>
<dbReference type="Proteomes" id="UP000614609">
    <property type="component" value="Unassembled WGS sequence"/>
</dbReference>
<comment type="caution">
    <text evidence="3">The sequence shown here is derived from an EMBL/GenBank/DDBJ whole genome shotgun (WGS) entry which is preliminary data.</text>
</comment>
<dbReference type="PROSITE" id="PS51462">
    <property type="entry name" value="NUDIX"/>
    <property type="match status" value="1"/>
</dbReference>
<gene>
    <name evidence="3" type="ORF">GCM10009017_01830</name>
</gene>
<organism evidence="3 4">
    <name type="scientific">Halarchaeum rubridurum</name>
    <dbReference type="NCBI Taxonomy" id="489911"/>
    <lineage>
        <taxon>Archaea</taxon>
        <taxon>Methanobacteriati</taxon>
        <taxon>Methanobacteriota</taxon>
        <taxon>Stenosarchaea group</taxon>
        <taxon>Halobacteria</taxon>
        <taxon>Halobacteriales</taxon>
        <taxon>Halobacteriaceae</taxon>
    </lineage>
</organism>
<keyword evidence="4" id="KW-1185">Reference proteome</keyword>
<dbReference type="GO" id="GO:0016787">
    <property type="term" value="F:hydrolase activity"/>
    <property type="evidence" value="ECO:0007669"/>
    <property type="project" value="UniProtKB-KW"/>
</dbReference>
<dbReference type="CDD" id="cd04663">
    <property type="entry name" value="NUDIX_Hydrolase"/>
    <property type="match status" value="1"/>
</dbReference>
<dbReference type="EMBL" id="BMOO01000001">
    <property type="protein sequence ID" value="GGM55232.1"/>
    <property type="molecule type" value="Genomic_DNA"/>
</dbReference>
<protein>
    <recommendedName>
        <fullName evidence="2">Nudix hydrolase domain-containing protein</fullName>
    </recommendedName>
</protein>
<feature type="domain" description="Nudix hydrolase" evidence="2">
    <location>
        <begin position="9"/>
        <end position="146"/>
    </location>
</feature>
<evidence type="ECO:0000256" key="1">
    <source>
        <dbReference type="ARBA" id="ARBA00022801"/>
    </source>
</evidence>